<accession>A0A8J7Z1J2</accession>
<evidence type="ECO:0000256" key="1">
    <source>
        <dbReference type="ARBA" id="ARBA00010554"/>
    </source>
</evidence>
<dbReference type="Pfam" id="PF02641">
    <property type="entry name" value="DUF190"/>
    <property type="match status" value="1"/>
</dbReference>
<proteinExistence type="inferred from homology"/>
<organism evidence="2 3">
    <name type="scientific">Myxacorys almedinensis A</name>
    <dbReference type="NCBI Taxonomy" id="2690445"/>
    <lineage>
        <taxon>Bacteria</taxon>
        <taxon>Bacillati</taxon>
        <taxon>Cyanobacteriota</taxon>
        <taxon>Cyanophyceae</taxon>
        <taxon>Leptolyngbyales</taxon>
        <taxon>Leptolyngbyaceae</taxon>
        <taxon>Myxacorys</taxon>
        <taxon>Myxacorys almedinensis</taxon>
    </lineage>
</organism>
<dbReference type="InterPro" id="IPR015867">
    <property type="entry name" value="N-reg_PII/ATP_PRibTrfase_C"/>
</dbReference>
<dbReference type="PANTHER" id="PTHR35983:SF1">
    <property type="entry name" value="UPF0166 PROTEIN TM_0021"/>
    <property type="match status" value="1"/>
</dbReference>
<dbReference type="AlphaFoldDB" id="A0A8J7Z1J2"/>
<dbReference type="PANTHER" id="PTHR35983">
    <property type="entry name" value="UPF0166 PROTEIN TM_0021"/>
    <property type="match status" value="1"/>
</dbReference>
<evidence type="ECO:0000313" key="2">
    <source>
        <dbReference type="EMBL" id="NDJ17500.1"/>
    </source>
</evidence>
<dbReference type="InterPro" id="IPR003793">
    <property type="entry name" value="UPF0166"/>
</dbReference>
<dbReference type="Proteomes" id="UP000646053">
    <property type="component" value="Unassembled WGS sequence"/>
</dbReference>
<keyword evidence="3" id="KW-1185">Reference proteome</keyword>
<sequence length="108" mass="11926">MSRWQQLTIYIGETDQWKHQPLYSAIVTLAREHGLAGATVTRGMAGFGEKGKIRTANILALSIDVPIVITIIDREDVLTEFIPAIRAMVHSGLITLQPMTVLKSNVLN</sequence>
<name>A0A8J7Z1J2_9CYAN</name>
<dbReference type="SUPFAM" id="SSF54913">
    <property type="entry name" value="GlnB-like"/>
    <property type="match status" value="1"/>
</dbReference>
<comment type="similarity">
    <text evidence="1">Belongs to the UPF0166 family.</text>
</comment>
<dbReference type="Gene3D" id="3.30.70.120">
    <property type="match status" value="1"/>
</dbReference>
<gene>
    <name evidence="2" type="ORF">GS601_09400</name>
</gene>
<dbReference type="EMBL" id="WVIE01000009">
    <property type="protein sequence ID" value="NDJ17500.1"/>
    <property type="molecule type" value="Genomic_DNA"/>
</dbReference>
<reference evidence="2" key="1">
    <citation type="submission" date="2019-12" db="EMBL/GenBank/DDBJ databases">
        <title>High-Quality draft genome sequences of three cyanobacteria isolated from the limestone walls of the Old Cathedral of Coimbra.</title>
        <authorList>
            <person name="Tiago I."/>
            <person name="Soares F."/>
            <person name="Portugal A."/>
        </authorList>
    </citation>
    <scope>NUCLEOTIDE SEQUENCE</scope>
    <source>
        <strain evidence="2">A</strain>
    </source>
</reference>
<dbReference type="InterPro" id="IPR011322">
    <property type="entry name" value="N-reg_PII-like_a/b"/>
</dbReference>
<evidence type="ECO:0000313" key="3">
    <source>
        <dbReference type="Proteomes" id="UP000646053"/>
    </source>
</evidence>
<comment type="caution">
    <text evidence="2">The sequence shown here is derived from an EMBL/GenBank/DDBJ whole genome shotgun (WGS) entry which is preliminary data.</text>
</comment>
<protein>
    <submittedName>
        <fullName evidence="2">DUF190 domain-containing protein</fullName>
    </submittedName>
</protein>